<keyword evidence="4" id="KW-1185">Reference proteome</keyword>
<protein>
    <submittedName>
        <fullName evidence="3">Uncharacterized protein</fullName>
    </submittedName>
</protein>
<dbReference type="EMBL" id="BRYA01000179">
    <property type="protein sequence ID" value="GMI42689.1"/>
    <property type="molecule type" value="Genomic_DNA"/>
</dbReference>
<feature type="region of interest" description="Disordered" evidence="2">
    <location>
        <begin position="436"/>
        <end position="464"/>
    </location>
</feature>
<comment type="caution">
    <text evidence="3">The sequence shown here is derived from an EMBL/GenBank/DDBJ whole genome shotgun (WGS) entry which is preliminary data.</text>
</comment>
<evidence type="ECO:0000313" key="3">
    <source>
        <dbReference type="EMBL" id="GMI42689.1"/>
    </source>
</evidence>
<name>A0A9W7GDT6_9STRA</name>
<evidence type="ECO:0000256" key="1">
    <source>
        <dbReference type="SAM" id="Coils"/>
    </source>
</evidence>
<evidence type="ECO:0000256" key="2">
    <source>
        <dbReference type="SAM" id="MobiDB-lite"/>
    </source>
</evidence>
<keyword evidence="1" id="KW-0175">Coiled coil</keyword>
<evidence type="ECO:0000313" key="4">
    <source>
        <dbReference type="Proteomes" id="UP001165065"/>
    </source>
</evidence>
<proteinExistence type="predicted"/>
<dbReference type="Proteomes" id="UP001165065">
    <property type="component" value="Unassembled WGS sequence"/>
</dbReference>
<feature type="coiled-coil region" evidence="1">
    <location>
        <begin position="370"/>
        <end position="397"/>
    </location>
</feature>
<gene>
    <name evidence="3" type="ORF">TrCOL_g6303</name>
</gene>
<dbReference type="AlphaFoldDB" id="A0A9W7GDT6"/>
<feature type="compositionally biased region" description="Low complexity" evidence="2">
    <location>
        <begin position="23"/>
        <end position="38"/>
    </location>
</feature>
<sequence length="602" mass="67362">MDQEAANLPLSTSKRPAPSFDTSSSDASSSDASSSDASSSEKNDAKKAKIGASIYDEEAKKLIRELKVSFKKDESNKIFKSDEAEFAIDAMVSCFDLKGLRLLHRMIDEGIEVIKDKDNRRTLGFTGDRTLIGPQMYVKTIDVQFTNDKPHTGSTLALGKYRKIRELKPAVVGYVGKIVSPTKRGQERDDEHADNNGKSGAPLLRIFMKGATDVKTYTSFTPKSIVDAYNKLKIEIPFATFLCYFEGFYMSLLGTTTRDKGANLRGITGKDNVSTTRALRECMTEYGMNTQTDVEETVAEAYERGKRAPAREVFSGDVYFEALVDGFVEQSGVSTGNSPTAGEVLSHVCSYANSCRQVSRDLKLRRVQELQVARDKVVECEKAVECLKAEIEEELHQHGQGVLLDDKDTHSVLQQELHLEEKELVLRKNHLNECLDKRGKKQTKDERKARKKEHDKKPEVQAKQKVLMQQRKDDGRHAITKAKDLAKQKIVRKAVKTMRKANPEERKIDVLQLCFKSTVMELVEANQETFKITVMKLVEEMGLANEDLDLELNGTFSEVKTRSKTFAFGTKLTCNIEKLPPTSRKVVVAAAKPPVLVTLSPL</sequence>
<accession>A0A9W7GDT6</accession>
<organism evidence="3 4">
    <name type="scientific">Triparma columacea</name>
    <dbReference type="NCBI Taxonomy" id="722753"/>
    <lineage>
        <taxon>Eukaryota</taxon>
        <taxon>Sar</taxon>
        <taxon>Stramenopiles</taxon>
        <taxon>Ochrophyta</taxon>
        <taxon>Bolidophyceae</taxon>
        <taxon>Parmales</taxon>
        <taxon>Triparmaceae</taxon>
        <taxon>Triparma</taxon>
    </lineage>
</organism>
<feature type="region of interest" description="Disordered" evidence="2">
    <location>
        <begin position="1"/>
        <end position="49"/>
    </location>
</feature>
<feature type="compositionally biased region" description="Basic and acidic residues" evidence="2">
    <location>
        <begin position="436"/>
        <end position="448"/>
    </location>
</feature>
<reference evidence="4" key="1">
    <citation type="journal article" date="2023" name="Commun. Biol.">
        <title>Genome analysis of Parmales, the sister group of diatoms, reveals the evolutionary specialization of diatoms from phago-mixotrophs to photoautotrophs.</title>
        <authorList>
            <person name="Ban H."/>
            <person name="Sato S."/>
            <person name="Yoshikawa S."/>
            <person name="Yamada K."/>
            <person name="Nakamura Y."/>
            <person name="Ichinomiya M."/>
            <person name="Sato N."/>
            <person name="Blanc-Mathieu R."/>
            <person name="Endo H."/>
            <person name="Kuwata A."/>
            <person name="Ogata H."/>
        </authorList>
    </citation>
    <scope>NUCLEOTIDE SEQUENCE [LARGE SCALE GENOMIC DNA]</scope>
</reference>